<dbReference type="InterPro" id="IPR055093">
    <property type="entry name" value="EPS8_2nd"/>
</dbReference>
<dbReference type="GO" id="GO:0003779">
    <property type="term" value="F:actin binding"/>
    <property type="evidence" value="ECO:0007669"/>
    <property type="project" value="TreeGrafter"/>
</dbReference>
<comment type="caution">
    <text evidence="7">The sequence shown here is derived from an EMBL/GenBank/DDBJ whole genome shotgun (WGS) entry which is preliminary data.</text>
</comment>
<evidence type="ECO:0000313" key="8">
    <source>
        <dbReference type="Proteomes" id="UP000824782"/>
    </source>
</evidence>
<dbReference type="Proteomes" id="UP000824782">
    <property type="component" value="Unassembled WGS sequence"/>
</dbReference>
<protein>
    <recommendedName>
        <fullName evidence="6">SH3 domain-containing protein</fullName>
    </recommendedName>
</protein>
<dbReference type="AlphaFoldDB" id="A0AAV7CYT5"/>
<dbReference type="InterPro" id="IPR001452">
    <property type="entry name" value="SH3_domain"/>
</dbReference>
<organism evidence="7 8">
    <name type="scientific">Engystomops pustulosus</name>
    <name type="common">Tungara frog</name>
    <name type="synonym">Physalaemus pustulosus</name>
    <dbReference type="NCBI Taxonomy" id="76066"/>
    <lineage>
        <taxon>Eukaryota</taxon>
        <taxon>Metazoa</taxon>
        <taxon>Chordata</taxon>
        <taxon>Craniata</taxon>
        <taxon>Vertebrata</taxon>
        <taxon>Euteleostomi</taxon>
        <taxon>Amphibia</taxon>
        <taxon>Batrachia</taxon>
        <taxon>Anura</taxon>
        <taxon>Neobatrachia</taxon>
        <taxon>Hyloidea</taxon>
        <taxon>Leptodactylidae</taxon>
        <taxon>Leiuperinae</taxon>
        <taxon>Engystomops</taxon>
    </lineage>
</organism>
<dbReference type="GO" id="GO:0035023">
    <property type="term" value="P:regulation of Rho protein signal transduction"/>
    <property type="evidence" value="ECO:0007669"/>
    <property type="project" value="TreeGrafter"/>
</dbReference>
<dbReference type="SMART" id="SM00326">
    <property type="entry name" value="SH3"/>
    <property type="match status" value="1"/>
</dbReference>
<evidence type="ECO:0000256" key="2">
    <source>
        <dbReference type="ARBA" id="ARBA00022443"/>
    </source>
</evidence>
<dbReference type="Pfam" id="PF18016">
    <property type="entry name" value="SAM_3"/>
    <property type="match status" value="1"/>
</dbReference>
<dbReference type="InterPro" id="IPR036028">
    <property type="entry name" value="SH3-like_dom_sf"/>
</dbReference>
<dbReference type="InterPro" id="IPR013625">
    <property type="entry name" value="PTB"/>
</dbReference>
<dbReference type="Pfam" id="PF08416">
    <property type="entry name" value="PTB"/>
    <property type="match status" value="1"/>
</dbReference>
<dbReference type="Pfam" id="PF00018">
    <property type="entry name" value="SH3_1"/>
    <property type="match status" value="1"/>
</dbReference>
<evidence type="ECO:0000256" key="1">
    <source>
        <dbReference type="ARBA" id="ARBA00006197"/>
    </source>
</evidence>
<dbReference type="SUPFAM" id="SSF50044">
    <property type="entry name" value="SH3-domain"/>
    <property type="match status" value="1"/>
</dbReference>
<feature type="compositionally biased region" description="Polar residues" evidence="5">
    <location>
        <begin position="218"/>
        <end position="229"/>
    </location>
</feature>
<dbReference type="PANTHER" id="PTHR12287">
    <property type="entry name" value="EPIDERMAL GROWTH FACTOR RECEPTOR KINASE SUBSTRATE EPS8-RELATED PROTEIN"/>
    <property type="match status" value="1"/>
</dbReference>
<dbReference type="Pfam" id="PF22975">
    <property type="entry name" value="EPS8_2nd"/>
    <property type="match status" value="1"/>
</dbReference>
<proteinExistence type="inferred from homology"/>
<dbReference type="InterPro" id="IPR011993">
    <property type="entry name" value="PH-like_dom_sf"/>
</dbReference>
<feature type="coiled-coil region" evidence="4">
    <location>
        <begin position="159"/>
        <end position="186"/>
    </location>
</feature>
<evidence type="ECO:0000256" key="4">
    <source>
        <dbReference type="SAM" id="Coils"/>
    </source>
</evidence>
<dbReference type="GO" id="GO:0031982">
    <property type="term" value="C:vesicle"/>
    <property type="evidence" value="ECO:0007669"/>
    <property type="project" value="TreeGrafter"/>
</dbReference>
<keyword evidence="4" id="KW-0175">Coiled coil</keyword>
<accession>A0AAV7CYT5</accession>
<dbReference type="InterPro" id="IPR041418">
    <property type="entry name" value="SAM_3"/>
</dbReference>
<dbReference type="Gene3D" id="2.30.29.30">
    <property type="entry name" value="Pleckstrin-homology domain (PH domain)/Phosphotyrosine-binding domain (PTB)"/>
    <property type="match status" value="1"/>
</dbReference>
<sequence>MDQEFKNTIEGVLAQQLESTKPSIASSRPSAKAIYNQRKQYVQTLSKADGSFFHRVEHLLSCELNDRLRNVQDCVKQLHKLDAEGRVWGQEMILQVQNGELVLTDLESRDRLEGMPLQSIESSCSVMGSHPIYNSLFVVTILNKENTTILLFQSDEHPASTLQRNLEKYLSQSKEAQQNKDIIRTKVPVTVAQNEVIERSYSPQPVLSMDSPLLGRQTPGQTPQGTPVSQRRYDPGPSINKPTPLPNQKINTDRDIEILNRVLADIEIFVERLYPEKKKKKEKSSIPESEFIDCFKKIKYGFNLVGKVQHQMSQPTAPELVHILMDILPKILSKCPGKNNASSALPPFLTQRAIMLLSSCVTDKEMKLWESLGDSWRTTREDWPDGKNFPTYIPTFSDGWMPPEATSSNGQPEIVQIQQSRKTPPANRHFQPVEMKVAYDFEARNERELSVKTGDSVKVLDQSRQWWMVENLQGQRGFVPNNVLENTVKQVRMQEVTLQQSSTPEEVTRWLQDKGFSRITVKCLGILRGDQLLDLSYDDLKAVCPEEGGRVYSLLKEIASSLGI</sequence>
<reference evidence="7" key="1">
    <citation type="thesis" date="2020" institute="ProQuest LLC" country="789 East Eisenhower Parkway, Ann Arbor, MI, USA">
        <title>Comparative Genomics and Chromosome Evolution.</title>
        <authorList>
            <person name="Mudd A.B."/>
        </authorList>
    </citation>
    <scope>NUCLEOTIDE SEQUENCE</scope>
    <source>
        <strain evidence="7">237g6f4</strain>
        <tissue evidence="7">Blood</tissue>
    </source>
</reference>
<dbReference type="SUPFAM" id="SSF50729">
    <property type="entry name" value="PH domain-like"/>
    <property type="match status" value="1"/>
</dbReference>
<dbReference type="EMBL" id="WNYA01000002">
    <property type="protein sequence ID" value="KAG8589172.1"/>
    <property type="molecule type" value="Genomic_DNA"/>
</dbReference>
<evidence type="ECO:0000313" key="7">
    <source>
        <dbReference type="EMBL" id="KAG8589172.1"/>
    </source>
</evidence>
<name>A0AAV7CYT5_ENGPU</name>
<feature type="domain" description="SH3" evidence="6">
    <location>
        <begin position="430"/>
        <end position="489"/>
    </location>
</feature>
<dbReference type="GO" id="GO:0007266">
    <property type="term" value="P:Rho protein signal transduction"/>
    <property type="evidence" value="ECO:0007669"/>
    <property type="project" value="TreeGrafter"/>
</dbReference>
<gene>
    <name evidence="7" type="ORF">GDO81_006291</name>
</gene>
<evidence type="ECO:0000256" key="3">
    <source>
        <dbReference type="PROSITE-ProRule" id="PRU00192"/>
    </source>
</evidence>
<evidence type="ECO:0000259" key="6">
    <source>
        <dbReference type="PROSITE" id="PS50002"/>
    </source>
</evidence>
<dbReference type="InterPro" id="IPR013761">
    <property type="entry name" value="SAM/pointed_sf"/>
</dbReference>
<feature type="region of interest" description="Disordered" evidence="5">
    <location>
        <begin position="205"/>
        <end position="249"/>
    </location>
</feature>
<keyword evidence="8" id="KW-1185">Reference proteome</keyword>
<keyword evidence="2 3" id="KW-0728">SH3 domain</keyword>
<dbReference type="PANTHER" id="PTHR12287:SF22">
    <property type="entry name" value="EPIDERMAL GROWTH FACTOR RECEPTOR KINASE SUBSTRATE 8-LIKE PROTEIN 3"/>
    <property type="match status" value="1"/>
</dbReference>
<dbReference type="InterPro" id="IPR039801">
    <property type="entry name" value="EPS8-like"/>
</dbReference>
<dbReference type="GO" id="GO:0032587">
    <property type="term" value="C:ruffle membrane"/>
    <property type="evidence" value="ECO:0007669"/>
    <property type="project" value="TreeGrafter"/>
</dbReference>
<dbReference type="PROSITE" id="PS50002">
    <property type="entry name" value="SH3"/>
    <property type="match status" value="1"/>
</dbReference>
<evidence type="ECO:0000256" key="5">
    <source>
        <dbReference type="SAM" id="MobiDB-lite"/>
    </source>
</evidence>
<dbReference type="Gene3D" id="1.10.150.50">
    <property type="entry name" value="Transcription Factor, Ets-1"/>
    <property type="match status" value="1"/>
</dbReference>
<dbReference type="Gene3D" id="2.30.30.40">
    <property type="entry name" value="SH3 Domains"/>
    <property type="match status" value="1"/>
</dbReference>
<comment type="similarity">
    <text evidence="1">Belongs to the EPS8 family.</text>
</comment>
<dbReference type="GO" id="GO:1900029">
    <property type="term" value="P:positive regulation of ruffle assembly"/>
    <property type="evidence" value="ECO:0007669"/>
    <property type="project" value="TreeGrafter"/>
</dbReference>
<dbReference type="SUPFAM" id="SSF47769">
    <property type="entry name" value="SAM/Pointed domain"/>
    <property type="match status" value="1"/>
</dbReference>